<evidence type="ECO:0000313" key="1">
    <source>
        <dbReference type="EMBL" id="PST85235.1"/>
    </source>
</evidence>
<organism evidence="1 2">
    <name type="scientific">Pedobacter yulinensis</name>
    <dbReference type="NCBI Taxonomy" id="2126353"/>
    <lineage>
        <taxon>Bacteria</taxon>
        <taxon>Pseudomonadati</taxon>
        <taxon>Bacteroidota</taxon>
        <taxon>Sphingobacteriia</taxon>
        <taxon>Sphingobacteriales</taxon>
        <taxon>Sphingobacteriaceae</taxon>
        <taxon>Pedobacter</taxon>
    </lineage>
</organism>
<keyword evidence="2" id="KW-1185">Reference proteome</keyword>
<sequence>MLGSQIGFAQKTTLSVSGVIVDTAGVGLTNCNIKISSGKSGLIYNYFNTGNKNTFSVDVTPNVGDSLVVEISHVSFSTFRTIKPYPQQGSSIRIAAILGISSKNLDAVEVKAPRTWVRGDTTFHNVDAYKEGDEKKLKDILLKLPNFEKDANGQITYKKKPLDKVTIDGEELFADKIELMLNNFPVHVLDNIQAIENQSSQRLLKGLTSDNKTFINLQLHKKNKLSAGFGDAEAGIGNRGRYNLSPVLFSMYGTVKAGFIGNWNSTGNGVGFQQETELRDKFERDGQQLLMLNHPLQHINNFEQRWYIRNRQWDNRLQVNAPLNKKLQSKTEFSYIKDRQPQDTYSTSLLLNNDRYDLRIDSNENLYLPEILDLRQTFSLRPDSSRELMMAFDLYRDRSRGQQNSLFRGFGIGSPLYRTTNNNWTSLGFSGNYTVRKSSRRAVTWAIDLNRQQLGQDANGQSADIAKIFSLPDGYDQMNIALGTKLHAARGSWKMLLQDKKKFTTNLGLILENKKIGLDQSLIIRQGKGELPNIYPEQLANKSNYEVSRVIASVGRPVRFVLKNPFGVSAESGIAHASNQDRVINTFLFNIAITQRHQLVKGVSGQINAVISQSQLQPEQLYSNYYPASLMSFKRWLNIAVPLKRYEYSYALAYQIPNDLSNLSGFVSASTMPNSLVTANSYNSFIAFNDAYFINQSTSRITIGLGSNIPSLLLNAMIDLGGSYSRADFLILSGSEVLQAKLGYYSAYFTLKKNWQKKYYVRFSSNIFSNISRFPRPDTETVTRVTSWKNHIYQRLLLSKQMSIVSNLNLYHNNMFTENKASFLIADLEYNYQWKKSPLYLTLRAENLLNERTFKTFSNSIQAQSFQSIPLLGRSMYISARYTF</sequence>
<dbReference type="EMBL" id="PYLS01000001">
    <property type="protein sequence ID" value="PST85235.1"/>
    <property type="molecule type" value="Genomic_DNA"/>
</dbReference>
<accession>A0A2T3HRZ2</accession>
<evidence type="ECO:0008006" key="3">
    <source>
        <dbReference type="Google" id="ProtNLM"/>
    </source>
</evidence>
<gene>
    <name evidence="1" type="ORF">C7T94_03790</name>
</gene>
<protein>
    <recommendedName>
        <fullName evidence="3">TonB-dependent receptor</fullName>
    </recommendedName>
</protein>
<evidence type="ECO:0000313" key="2">
    <source>
        <dbReference type="Proteomes" id="UP000240912"/>
    </source>
</evidence>
<dbReference type="Proteomes" id="UP000240912">
    <property type="component" value="Unassembled WGS sequence"/>
</dbReference>
<dbReference type="AlphaFoldDB" id="A0A2T3HRZ2"/>
<reference evidence="1 2" key="1">
    <citation type="submission" date="2018-03" db="EMBL/GenBank/DDBJ databases">
        <authorList>
            <person name="Keele B.F."/>
        </authorList>
    </citation>
    <scope>NUCLEOTIDE SEQUENCE [LARGE SCALE GENOMIC DNA]</scope>
    <source>
        <strain evidence="1 2">YL28-9</strain>
    </source>
</reference>
<comment type="caution">
    <text evidence="1">The sequence shown here is derived from an EMBL/GenBank/DDBJ whole genome shotgun (WGS) entry which is preliminary data.</text>
</comment>
<name>A0A2T3HRZ2_9SPHI</name>
<proteinExistence type="predicted"/>
<dbReference type="OrthoDB" id="738589at2"/>